<dbReference type="EMBL" id="CAXLJM020000036">
    <property type="protein sequence ID" value="CAL8104618.1"/>
    <property type="molecule type" value="Genomic_DNA"/>
</dbReference>
<dbReference type="PROSITE" id="PS50146">
    <property type="entry name" value="DAGK"/>
    <property type="match status" value="1"/>
</dbReference>
<sequence>MGKGDPILKDTFRISSSPHSVFLFQHQLTWCPQKRGTEDMSEWMKVRIQDILAVELLCKNNNVGNESKAIRNFCCLPNRKPKAASGSESSGFGQYLTIHFSQRVKDSSLWTRSQIQLSHSDYPVLHHWHQTLLTALNGMLHRPKSLLFFVNPYGGKRKGVTIFEKQVKPLLQLCSCKWTVINTQRRNHATEALAVMSDEKIGEFDVVVGVGGDGTICEVVTGLLTRGFPSSKAIDEGDLQSAPIPVAVIPAGSSNALAYTLHGTDDPQTAILHILLGSAAPLDVAAIHNHSGISRFIVGQMSYGHLADTMLYSEKLRWMGPKRYDVAGFRKFLSHATYEGSVDMRVCVDDNRKIPTQCLGGSSCDDCTNSANRTGNGEWKRVEGRFLGISGANISCRCALSPLGMAPFAHLADGHIDLILIRQASRLKHLQYLLRTAGDSRRAFALPFVERYKVDEFIFTPLQCCQSNGDAPARHSSKLDDCANNSPDRDSDLSFPVCGCDSREKTKAHSVWNCDGELWYQPSVRVTVHKNLIRIMTRSTEAESHLPSSSSSSLANSAQSSPPLSPNGSDSTVPMTLTPTPIDEISPNDIFMRESSANNGGVRY</sequence>
<dbReference type="InterPro" id="IPR045363">
    <property type="entry name" value="CERK_C"/>
</dbReference>
<evidence type="ECO:0000259" key="2">
    <source>
        <dbReference type="PROSITE" id="PS50146"/>
    </source>
</evidence>
<reference evidence="3 5" key="1">
    <citation type="submission" date="2024-08" db="EMBL/GenBank/DDBJ databases">
        <authorList>
            <person name="Cucini C."/>
            <person name="Frati F."/>
        </authorList>
    </citation>
    <scope>NUCLEOTIDE SEQUENCE [LARGE SCALE GENOMIC DNA]</scope>
</reference>
<evidence type="ECO:0000313" key="5">
    <source>
        <dbReference type="Proteomes" id="UP001642540"/>
    </source>
</evidence>
<comment type="caution">
    <text evidence="3">The sequence shown here is derived from an EMBL/GenBank/DDBJ whole genome shotgun (WGS) entry which is preliminary data.</text>
</comment>
<dbReference type="InterPro" id="IPR017438">
    <property type="entry name" value="ATP-NAD_kinase_N"/>
</dbReference>
<name>A0ABP1QII6_9HEXA</name>
<dbReference type="PANTHER" id="PTHR12358">
    <property type="entry name" value="SPHINGOSINE KINASE"/>
    <property type="match status" value="1"/>
</dbReference>
<gene>
    <name evidence="3" type="ORF">ODALV1_LOCUS11803</name>
    <name evidence="4" type="ORF">ODALV1_LOCUS11994</name>
</gene>
<feature type="compositionally biased region" description="Basic and acidic residues" evidence="1">
    <location>
        <begin position="477"/>
        <end position="492"/>
    </location>
</feature>
<keyword evidence="5" id="KW-1185">Reference proteome</keyword>
<feature type="domain" description="DAGKc" evidence="2">
    <location>
        <begin position="141"/>
        <end position="291"/>
    </location>
</feature>
<dbReference type="Proteomes" id="UP001642540">
    <property type="component" value="Unassembled WGS sequence"/>
</dbReference>
<organism evidence="3 5">
    <name type="scientific">Orchesella dallaii</name>
    <dbReference type="NCBI Taxonomy" id="48710"/>
    <lineage>
        <taxon>Eukaryota</taxon>
        <taxon>Metazoa</taxon>
        <taxon>Ecdysozoa</taxon>
        <taxon>Arthropoda</taxon>
        <taxon>Hexapoda</taxon>
        <taxon>Collembola</taxon>
        <taxon>Entomobryomorpha</taxon>
        <taxon>Entomobryoidea</taxon>
        <taxon>Orchesellidae</taxon>
        <taxon>Orchesellinae</taxon>
        <taxon>Orchesella</taxon>
    </lineage>
</organism>
<dbReference type="Pfam" id="PF00781">
    <property type="entry name" value="DAGK_cat"/>
    <property type="match status" value="1"/>
</dbReference>
<feature type="compositionally biased region" description="Polar residues" evidence="1">
    <location>
        <begin position="567"/>
        <end position="579"/>
    </location>
</feature>
<feature type="compositionally biased region" description="Polar residues" evidence="1">
    <location>
        <begin position="595"/>
        <end position="604"/>
    </location>
</feature>
<feature type="region of interest" description="Disordered" evidence="1">
    <location>
        <begin position="472"/>
        <end position="492"/>
    </location>
</feature>
<dbReference type="EMBL" id="CAXLJM020000036">
    <property type="protein sequence ID" value="CAL8105223.1"/>
    <property type="molecule type" value="Genomic_DNA"/>
</dbReference>
<feature type="region of interest" description="Disordered" evidence="1">
    <location>
        <begin position="542"/>
        <end position="604"/>
    </location>
</feature>
<dbReference type="PANTHER" id="PTHR12358:SF111">
    <property type="entry name" value="CERAMIDE KINASE, ISOFORM A"/>
    <property type="match status" value="1"/>
</dbReference>
<dbReference type="Gene3D" id="3.40.50.10330">
    <property type="entry name" value="Probable inorganic polyphosphate/atp-NAD kinase, domain 1"/>
    <property type="match status" value="1"/>
</dbReference>
<evidence type="ECO:0000256" key="1">
    <source>
        <dbReference type="SAM" id="MobiDB-lite"/>
    </source>
</evidence>
<dbReference type="Gene3D" id="2.60.200.40">
    <property type="match status" value="1"/>
</dbReference>
<evidence type="ECO:0000313" key="4">
    <source>
        <dbReference type="EMBL" id="CAL8105223.1"/>
    </source>
</evidence>
<dbReference type="InterPro" id="IPR050187">
    <property type="entry name" value="Lipid_Phosphate_FormReg"/>
</dbReference>
<accession>A0ABP1QII6</accession>
<evidence type="ECO:0000313" key="3">
    <source>
        <dbReference type="EMBL" id="CAL8104618.1"/>
    </source>
</evidence>
<dbReference type="Pfam" id="PF19280">
    <property type="entry name" value="CERK_C"/>
    <property type="match status" value="1"/>
</dbReference>
<dbReference type="SUPFAM" id="SSF111331">
    <property type="entry name" value="NAD kinase/diacylglycerol kinase-like"/>
    <property type="match status" value="1"/>
</dbReference>
<protein>
    <recommendedName>
        <fullName evidence="2">DAGKc domain-containing protein</fullName>
    </recommendedName>
</protein>
<proteinExistence type="predicted"/>
<feature type="compositionally biased region" description="Low complexity" evidence="1">
    <location>
        <begin position="545"/>
        <end position="562"/>
    </location>
</feature>
<dbReference type="SMART" id="SM00046">
    <property type="entry name" value="DAGKc"/>
    <property type="match status" value="1"/>
</dbReference>
<dbReference type="InterPro" id="IPR016064">
    <property type="entry name" value="NAD/diacylglycerol_kinase_sf"/>
</dbReference>
<dbReference type="InterPro" id="IPR001206">
    <property type="entry name" value="Diacylglycerol_kinase_cat_dom"/>
</dbReference>